<feature type="compositionally biased region" description="Basic and acidic residues" evidence="1">
    <location>
        <begin position="8"/>
        <end position="20"/>
    </location>
</feature>
<dbReference type="Proteomes" id="UP001246372">
    <property type="component" value="Unassembled WGS sequence"/>
</dbReference>
<evidence type="ECO:0000256" key="1">
    <source>
        <dbReference type="SAM" id="MobiDB-lite"/>
    </source>
</evidence>
<dbReference type="RefSeq" id="WP_315649478.1">
    <property type="nucleotide sequence ID" value="NZ_JAVXZY010000002.1"/>
</dbReference>
<accession>A0ABU3P9U6</accession>
<evidence type="ECO:0008006" key="4">
    <source>
        <dbReference type="Google" id="ProtNLM"/>
    </source>
</evidence>
<keyword evidence="3" id="KW-1185">Reference proteome</keyword>
<dbReference type="EMBL" id="JAVXZY010000002">
    <property type="protein sequence ID" value="MDT8998985.1"/>
    <property type="molecule type" value="Genomic_DNA"/>
</dbReference>
<gene>
    <name evidence="2" type="ORF">RQP53_06855</name>
</gene>
<sequence length="46" mass="4894">MAKGQQKSNKEAKKPKKDASPSKPVSAGAVMPTVTTVVPDRSKKKK</sequence>
<proteinExistence type="predicted"/>
<feature type="region of interest" description="Disordered" evidence="1">
    <location>
        <begin position="1"/>
        <end position="46"/>
    </location>
</feature>
<evidence type="ECO:0000313" key="2">
    <source>
        <dbReference type="EMBL" id="MDT8998985.1"/>
    </source>
</evidence>
<evidence type="ECO:0000313" key="3">
    <source>
        <dbReference type="Proteomes" id="UP001246372"/>
    </source>
</evidence>
<name>A0ABU3P9U6_9BURK</name>
<reference evidence="2" key="1">
    <citation type="submission" date="2023-09" db="EMBL/GenBank/DDBJ databases">
        <title>Paucibacter sp. APW11 Genome sequencing and assembly.</title>
        <authorList>
            <person name="Kim I."/>
        </authorList>
    </citation>
    <scope>NUCLEOTIDE SEQUENCE</scope>
    <source>
        <strain evidence="2">APW11</strain>
    </source>
</reference>
<comment type="caution">
    <text evidence="2">The sequence shown here is derived from an EMBL/GenBank/DDBJ whole genome shotgun (WGS) entry which is preliminary data.</text>
</comment>
<protein>
    <recommendedName>
        <fullName evidence="4">Malic enzyme</fullName>
    </recommendedName>
</protein>
<organism evidence="2 3">
    <name type="scientific">Roseateles aquae</name>
    <dbReference type="NCBI Taxonomy" id="3077235"/>
    <lineage>
        <taxon>Bacteria</taxon>
        <taxon>Pseudomonadati</taxon>
        <taxon>Pseudomonadota</taxon>
        <taxon>Betaproteobacteria</taxon>
        <taxon>Burkholderiales</taxon>
        <taxon>Sphaerotilaceae</taxon>
        <taxon>Roseateles</taxon>
    </lineage>
</organism>